<comment type="caution">
    <text evidence="3">The sequence shown here is derived from an EMBL/GenBank/DDBJ whole genome shotgun (WGS) entry which is preliminary data.</text>
</comment>
<reference evidence="3 4" key="1">
    <citation type="submission" date="2017-10" db="EMBL/GenBank/DDBJ databases">
        <title>Bacillus sp. nov., a halophilic bacterium isolated from a Keqin Lake.</title>
        <authorList>
            <person name="Wang H."/>
        </authorList>
    </citation>
    <scope>NUCLEOTIDE SEQUENCE [LARGE SCALE GENOMIC DNA]</scope>
    <source>
        <strain evidence="3 4">KCTC 13187</strain>
    </source>
</reference>
<gene>
    <name evidence="1" type="primary">lutC</name>
    <name evidence="3" type="ORF">CR203_00555</name>
</gene>
<name>A0A3A9KAG9_9BACI</name>
<evidence type="ECO:0000256" key="1">
    <source>
        <dbReference type="HAMAP-Rule" id="MF_02104"/>
    </source>
</evidence>
<dbReference type="Pfam" id="PF02589">
    <property type="entry name" value="LUD_dom"/>
    <property type="match status" value="1"/>
</dbReference>
<dbReference type="OrthoDB" id="9794157at2"/>
<dbReference type="Gene3D" id="3.40.50.10420">
    <property type="entry name" value="NagB/RpiA/CoA transferase-like"/>
    <property type="match status" value="1"/>
</dbReference>
<dbReference type="InterPro" id="IPR037171">
    <property type="entry name" value="NagB/RpiA_transferase-like"/>
</dbReference>
<sequence>MATGTIQNQDKFLDKIANQLGRKRQTKEVELPAWKKAPQYDVFKGLSMDELLAQFVIQCEKIHANVVVTKMNELEEIFHEVIQKLGGESIVYWNDSRFETYGLTAALTQEKEEGISVHEWKSDLGKKNIEIAERANIGITFSDITLAESGTVVLLSDSGKARSVSLLPQKHLAIIPKSTIVPRMTQASEKIHEISKNEGRTPSCINFISGPSNSADIELRLVVGVHGPVEVTYIVIDDM</sequence>
<dbReference type="Proteomes" id="UP000281498">
    <property type="component" value="Unassembled WGS sequence"/>
</dbReference>
<dbReference type="PANTHER" id="PTHR43682:SF1">
    <property type="entry name" value="LACTATE UTILIZATION PROTEIN C"/>
    <property type="match status" value="1"/>
</dbReference>
<dbReference type="RefSeq" id="WP_110936783.1">
    <property type="nucleotide sequence ID" value="NZ_KZ614146.1"/>
</dbReference>
<evidence type="ECO:0000259" key="2">
    <source>
        <dbReference type="Pfam" id="PF02589"/>
    </source>
</evidence>
<comment type="similarity">
    <text evidence="1">Belongs to the LutC/YkgG family.</text>
</comment>
<feature type="domain" description="LUD" evidence="2">
    <location>
        <begin position="52"/>
        <end position="236"/>
    </location>
</feature>
<comment type="function">
    <text evidence="1">Is involved in L-lactate degradation and allows cells to grow with lactate as the sole carbon source.</text>
</comment>
<dbReference type="HAMAP" id="MF_02104">
    <property type="entry name" value="LutC"/>
    <property type="match status" value="1"/>
</dbReference>
<dbReference type="InterPro" id="IPR022823">
    <property type="entry name" value="LutC"/>
</dbReference>
<organism evidence="3 4">
    <name type="scientific">Salipaludibacillus neizhouensis</name>
    <dbReference type="NCBI Taxonomy" id="885475"/>
    <lineage>
        <taxon>Bacteria</taxon>
        <taxon>Bacillati</taxon>
        <taxon>Bacillota</taxon>
        <taxon>Bacilli</taxon>
        <taxon>Bacillales</taxon>
        <taxon>Bacillaceae</taxon>
    </lineage>
</organism>
<proteinExistence type="inferred from homology"/>
<dbReference type="EMBL" id="PDOE01000001">
    <property type="protein sequence ID" value="RKL68578.1"/>
    <property type="molecule type" value="Genomic_DNA"/>
</dbReference>
<evidence type="ECO:0000313" key="4">
    <source>
        <dbReference type="Proteomes" id="UP000281498"/>
    </source>
</evidence>
<accession>A0A3A9KAG9</accession>
<dbReference type="PANTHER" id="PTHR43682">
    <property type="entry name" value="LACTATE UTILIZATION PROTEIN C"/>
    <property type="match status" value="1"/>
</dbReference>
<protein>
    <recommendedName>
        <fullName evidence="1">Lactate utilization protein C</fullName>
    </recommendedName>
</protein>
<dbReference type="InterPro" id="IPR024185">
    <property type="entry name" value="FTHF_cligase-like_sf"/>
</dbReference>
<keyword evidence="4" id="KW-1185">Reference proteome</keyword>
<evidence type="ECO:0000313" key="3">
    <source>
        <dbReference type="EMBL" id="RKL68578.1"/>
    </source>
</evidence>
<dbReference type="AlphaFoldDB" id="A0A3A9KAG9"/>
<dbReference type="GO" id="GO:0006089">
    <property type="term" value="P:lactate metabolic process"/>
    <property type="evidence" value="ECO:0007669"/>
    <property type="project" value="UniProtKB-UniRule"/>
</dbReference>
<dbReference type="InterPro" id="IPR003741">
    <property type="entry name" value="LUD_dom"/>
</dbReference>
<dbReference type="SUPFAM" id="SSF100950">
    <property type="entry name" value="NagB/RpiA/CoA transferase-like"/>
    <property type="match status" value="1"/>
</dbReference>